<reference evidence="1" key="1">
    <citation type="submission" date="2022-12" db="EMBL/GenBank/DDBJ databases">
        <title>Genome Sequence of Lasiodiplodia mahajangana.</title>
        <authorList>
            <person name="Buettner E."/>
        </authorList>
    </citation>
    <scope>NUCLEOTIDE SEQUENCE</scope>
    <source>
        <strain evidence="1">VT137</strain>
    </source>
</reference>
<sequence>MCLLRFPTEIRLRIYSELLIQDDPIRFGADFGPCNPSLICRTRKSLCPSLLRVNKTINREAIPLLYSSNRFRFPDAYTSSTSAMDHESIVPYIAPFLRRIGENTHLLRHICINFLSSFSPWKPPVLHESYSQVLQLIRETCIDLRTIEMTCGPDDAVLSVDDIDDIDFSAAMLKAVDDGGLKDMSSLERVVVVLQQYGIDEEDIAGRERLMQRMPSPKWCIELKDMGRKIWISIDDRCEFDNYEDCQRYDDEYYIEEMKREEEKEEEAWRDEYIRRRNDPYWKNDSDYD</sequence>
<keyword evidence="2" id="KW-1185">Reference proteome</keyword>
<comment type="caution">
    <text evidence="1">The sequence shown here is derived from an EMBL/GenBank/DDBJ whole genome shotgun (WGS) entry which is preliminary data.</text>
</comment>
<protein>
    <submittedName>
        <fullName evidence="1">Uncharacterized protein</fullName>
    </submittedName>
</protein>
<gene>
    <name evidence="1" type="ORF">O1611_g1813</name>
</gene>
<dbReference type="EMBL" id="JAPUUL010000224">
    <property type="protein sequence ID" value="KAJ8131808.1"/>
    <property type="molecule type" value="Genomic_DNA"/>
</dbReference>
<name>A0ACC2JWD9_9PEZI</name>
<accession>A0ACC2JWD9</accession>
<proteinExistence type="predicted"/>
<evidence type="ECO:0000313" key="2">
    <source>
        <dbReference type="Proteomes" id="UP001153332"/>
    </source>
</evidence>
<evidence type="ECO:0000313" key="1">
    <source>
        <dbReference type="EMBL" id="KAJ8131808.1"/>
    </source>
</evidence>
<organism evidence="1 2">
    <name type="scientific">Lasiodiplodia mahajangana</name>
    <dbReference type="NCBI Taxonomy" id="1108764"/>
    <lineage>
        <taxon>Eukaryota</taxon>
        <taxon>Fungi</taxon>
        <taxon>Dikarya</taxon>
        <taxon>Ascomycota</taxon>
        <taxon>Pezizomycotina</taxon>
        <taxon>Dothideomycetes</taxon>
        <taxon>Dothideomycetes incertae sedis</taxon>
        <taxon>Botryosphaeriales</taxon>
        <taxon>Botryosphaeriaceae</taxon>
        <taxon>Lasiodiplodia</taxon>
    </lineage>
</organism>
<dbReference type="Proteomes" id="UP001153332">
    <property type="component" value="Unassembled WGS sequence"/>
</dbReference>